<evidence type="ECO:0000313" key="1">
    <source>
        <dbReference type="EMBL" id="KKL04147.1"/>
    </source>
</evidence>
<evidence type="ECO:0008006" key="2">
    <source>
        <dbReference type="Google" id="ProtNLM"/>
    </source>
</evidence>
<dbReference type="AlphaFoldDB" id="A0A0F9AR79"/>
<proteinExistence type="predicted"/>
<dbReference type="EMBL" id="LAZR01044645">
    <property type="protein sequence ID" value="KKL04147.1"/>
    <property type="molecule type" value="Genomic_DNA"/>
</dbReference>
<sequence>MRAIIFEGLDGSGKTTLFREFEARNNHYYACFDRFPPISSYVYDRFYSRFQEDYPRRWWMDSMLLQLRRRGIVIIHVDTDPLTCFERRDNDDFTINDLTRQWELYEDVMGLVRKWNIPVMRVNGDRDPSWNVTLINQWIFQKGVKEFINGL</sequence>
<protein>
    <recommendedName>
        <fullName evidence="2">Thymidylate kinase-like domain-containing protein</fullName>
    </recommendedName>
</protein>
<comment type="caution">
    <text evidence="1">The sequence shown here is derived from an EMBL/GenBank/DDBJ whole genome shotgun (WGS) entry which is preliminary data.</text>
</comment>
<gene>
    <name evidence="1" type="ORF">LCGC14_2618970</name>
</gene>
<accession>A0A0F9AR79</accession>
<dbReference type="SUPFAM" id="SSF52540">
    <property type="entry name" value="P-loop containing nucleoside triphosphate hydrolases"/>
    <property type="match status" value="1"/>
</dbReference>
<dbReference type="Gene3D" id="3.40.50.300">
    <property type="entry name" value="P-loop containing nucleotide triphosphate hydrolases"/>
    <property type="match status" value="1"/>
</dbReference>
<name>A0A0F9AR79_9ZZZZ</name>
<dbReference type="InterPro" id="IPR027417">
    <property type="entry name" value="P-loop_NTPase"/>
</dbReference>
<reference evidence="1" key="1">
    <citation type="journal article" date="2015" name="Nature">
        <title>Complex archaea that bridge the gap between prokaryotes and eukaryotes.</title>
        <authorList>
            <person name="Spang A."/>
            <person name="Saw J.H."/>
            <person name="Jorgensen S.L."/>
            <person name="Zaremba-Niedzwiedzka K."/>
            <person name="Martijn J."/>
            <person name="Lind A.E."/>
            <person name="van Eijk R."/>
            <person name="Schleper C."/>
            <person name="Guy L."/>
            <person name="Ettema T.J."/>
        </authorList>
    </citation>
    <scope>NUCLEOTIDE SEQUENCE</scope>
</reference>
<organism evidence="1">
    <name type="scientific">marine sediment metagenome</name>
    <dbReference type="NCBI Taxonomy" id="412755"/>
    <lineage>
        <taxon>unclassified sequences</taxon>
        <taxon>metagenomes</taxon>
        <taxon>ecological metagenomes</taxon>
    </lineage>
</organism>